<comment type="caution">
    <text evidence="8">The sequence shown here is derived from an EMBL/GenBank/DDBJ whole genome shotgun (WGS) entry which is preliminary data.</text>
</comment>
<proteinExistence type="inferred from homology"/>
<dbReference type="Proteomes" id="UP000597762">
    <property type="component" value="Unassembled WGS sequence"/>
</dbReference>
<reference evidence="8" key="1">
    <citation type="submission" date="2021-01" db="EMBL/GenBank/DDBJ databases">
        <authorList>
            <person name="Li R."/>
            <person name="Bekaert M."/>
        </authorList>
    </citation>
    <scope>NUCLEOTIDE SEQUENCE</scope>
    <source>
        <strain evidence="8">Farmed</strain>
    </source>
</reference>
<dbReference type="GO" id="GO:0006098">
    <property type="term" value="P:pentose-phosphate shunt"/>
    <property type="evidence" value="ECO:0007669"/>
    <property type="project" value="UniProtKB-UniPathway"/>
</dbReference>
<evidence type="ECO:0000256" key="1">
    <source>
        <dbReference type="ARBA" id="ARBA00000832"/>
    </source>
</evidence>
<dbReference type="Gene3D" id="3.40.50.1360">
    <property type="match status" value="1"/>
</dbReference>
<dbReference type="EC" id="3.1.1.31" evidence="4 6"/>
<evidence type="ECO:0000256" key="5">
    <source>
        <dbReference type="ARBA" id="ARBA00022801"/>
    </source>
</evidence>
<name>A0A812E5S7_ACAPH</name>
<dbReference type="AlphaFoldDB" id="A0A812E5S7"/>
<dbReference type="InterPro" id="IPR039104">
    <property type="entry name" value="6PGL"/>
</dbReference>
<comment type="function">
    <text evidence="6">Hydrolysis of 6-phosphogluconolactone to 6-phosphogluconate.</text>
</comment>
<evidence type="ECO:0000259" key="7">
    <source>
        <dbReference type="Pfam" id="PF01182"/>
    </source>
</evidence>
<evidence type="ECO:0000313" key="8">
    <source>
        <dbReference type="EMBL" id="CAE1316392.1"/>
    </source>
</evidence>
<dbReference type="GO" id="GO:0005975">
    <property type="term" value="P:carbohydrate metabolic process"/>
    <property type="evidence" value="ECO:0007669"/>
    <property type="project" value="UniProtKB-UniRule"/>
</dbReference>
<accession>A0A812E5S7</accession>
<organism evidence="8 9">
    <name type="scientific">Acanthosepion pharaonis</name>
    <name type="common">Pharaoh cuttlefish</name>
    <name type="synonym">Sepia pharaonis</name>
    <dbReference type="NCBI Taxonomy" id="158019"/>
    <lineage>
        <taxon>Eukaryota</taxon>
        <taxon>Metazoa</taxon>
        <taxon>Spiralia</taxon>
        <taxon>Lophotrochozoa</taxon>
        <taxon>Mollusca</taxon>
        <taxon>Cephalopoda</taxon>
        <taxon>Coleoidea</taxon>
        <taxon>Decapodiformes</taxon>
        <taxon>Sepiida</taxon>
        <taxon>Sepiina</taxon>
        <taxon>Sepiidae</taxon>
        <taxon>Acanthosepion</taxon>
    </lineage>
</organism>
<keyword evidence="9" id="KW-1185">Reference proteome</keyword>
<comment type="pathway">
    <text evidence="2 6">Carbohydrate degradation; pentose phosphate pathway; D-ribulose 5-phosphate from D-glucose 6-phosphate (oxidative stage): step 2/3.</text>
</comment>
<protein>
    <recommendedName>
        <fullName evidence="4 6">6-phosphogluconolactonase</fullName>
        <shortName evidence="6">6PGL</shortName>
        <ecNumber evidence="4 6">3.1.1.31</ecNumber>
    </recommendedName>
</protein>
<sequence length="246" mass="27239">MAPTQRVVTTANTDLELKLAALIKARSDLAIQENRLFIIGVSGGSVAKCACNVFVNLDTDWTKWRIFFCDERYVPHDDPECTYKVYKENFVSKVPSFSPDHIYPIKPELSLDKCAQDYAEQLKTVTGITDDRLPQFDMLLLGMGPDGHTCSLFPGHHLLDETSLLVSPISDSPKPPPSRVTLTFPVLNWSLCAVFVATGEGKAEMVRRALEPKESDGPIIPAGRVKLTKGDLIWYLDTGSAKLLTN</sequence>
<dbReference type="InterPro" id="IPR006148">
    <property type="entry name" value="Glc/Gal-6P_isomerase"/>
</dbReference>
<dbReference type="UniPathway" id="UPA00115">
    <property type="reaction ID" value="UER00409"/>
</dbReference>
<evidence type="ECO:0000256" key="6">
    <source>
        <dbReference type="RuleBase" id="RU365095"/>
    </source>
</evidence>
<keyword evidence="5 6" id="KW-0378">Hydrolase</keyword>
<comment type="similarity">
    <text evidence="3 6">Belongs to the glucosamine/galactosamine-6-phosphate isomerase family. 6-phosphogluconolactonase subfamily.</text>
</comment>
<dbReference type="PANTHER" id="PTHR11054">
    <property type="entry name" value="6-PHOSPHOGLUCONOLACTONASE"/>
    <property type="match status" value="1"/>
</dbReference>
<dbReference type="PANTHER" id="PTHR11054:SF0">
    <property type="entry name" value="6-PHOSPHOGLUCONOLACTONASE"/>
    <property type="match status" value="1"/>
</dbReference>
<dbReference type="CDD" id="cd01400">
    <property type="entry name" value="6PGL"/>
    <property type="match status" value="1"/>
</dbReference>
<dbReference type="InterPro" id="IPR037171">
    <property type="entry name" value="NagB/RpiA_transferase-like"/>
</dbReference>
<dbReference type="GO" id="GO:0017057">
    <property type="term" value="F:6-phosphogluconolactonase activity"/>
    <property type="evidence" value="ECO:0007669"/>
    <property type="project" value="UniProtKB-UniRule"/>
</dbReference>
<dbReference type="SUPFAM" id="SSF100950">
    <property type="entry name" value="NagB/RpiA/CoA transferase-like"/>
    <property type="match status" value="1"/>
</dbReference>
<dbReference type="InterPro" id="IPR005900">
    <property type="entry name" value="6-phosphogluconolactonase_DevB"/>
</dbReference>
<dbReference type="NCBIfam" id="TIGR01198">
    <property type="entry name" value="pgl"/>
    <property type="match status" value="1"/>
</dbReference>
<evidence type="ECO:0000256" key="3">
    <source>
        <dbReference type="ARBA" id="ARBA00010662"/>
    </source>
</evidence>
<dbReference type="Pfam" id="PF01182">
    <property type="entry name" value="Glucosamine_iso"/>
    <property type="match status" value="1"/>
</dbReference>
<comment type="catalytic activity">
    <reaction evidence="1 6">
        <text>6-phospho-D-glucono-1,5-lactone + H2O = 6-phospho-D-gluconate + H(+)</text>
        <dbReference type="Rhea" id="RHEA:12556"/>
        <dbReference type="ChEBI" id="CHEBI:15377"/>
        <dbReference type="ChEBI" id="CHEBI:15378"/>
        <dbReference type="ChEBI" id="CHEBI:57955"/>
        <dbReference type="ChEBI" id="CHEBI:58759"/>
        <dbReference type="EC" id="3.1.1.31"/>
    </reaction>
</comment>
<evidence type="ECO:0000313" key="9">
    <source>
        <dbReference type="Proteomes" id="UP000597762"/>
    </source>
</evidence>
<dbReference type="OrthoDB" id="432544at2759"/>
<feature type="domain" description="Glucosamine/galactosamine-6-phosphate isomerase" evidence="7">
    <location>
        <begin position="13"/>
        <end position="234"/>
    </location>
</feature>
<evidence type="ECO:0000256" key="2">
    <source>
        <dbReference type="ARBA" id="ARBA00004961"/>
    </source>
</evidence>
<dbReference type="EMBL" id="CAHIKZ030004854">
    <property type="protein sequence ID" value="CAE1316392.1"/>
    <property type="molecule type" value="Genomic_DNA"/>
</dbReference>
<dbReference type="FunFam" id="3.40.50.1360:FF:000005">
    <property type="entry name" value="6-phosphogluconolactonase"/>
    <property type="match status" value="1"/>
</dbReference>
<gene>
    <name evidence="8" type="ORF">SPHA_67111</name>
</gene>
<evidence type="ECO:0000256" key="4">
    <source>
        <dbReference type="ARBA" id="ARBA00013198"/>
    </source>
</evidence>